<evidence type="ECO:0000256" key="1">
    <source>
        <dbReference type="SAM" id="MobiDB-lite"/>
    </source>
</evidence>
<feature type="region of interest" description="Disordered" evidence="1">
    <location>
        <begin position="166"/>
        <end position="219"/>
    </location>
</feature>
<name>A0A3L8SNU3_CHLGU</name>
<dbReference type="AlphaFoldDB" id="A0A3L8SNU3"/>
<evidence type="ECO:0000313" key="3">
    <source>
        <dbReference type="Proteomes" id="UP000276834"/>
    </source>
</evidence>
<accession>A0A3L8SNU3</accession>
<protein>
    <submittedName>
        <fullName evidence="2">Uncharacterized protein</fullName>
    </submittedName>
</protein>
<dbReference type="Proteomes" id="UP000276834">
    <property type="component" value="Unassembled WGS sequence"/>
</dbReference>
<dbReference type="EMBL" id="QUSF01000011">
    <property type="protein sequence ID" value="RLW05341.1"/>
    <property type="molecule type" value="Genomic_DNA"/>
</dbReference>
<gene>
    <name evidence="2" type="ORF">DV515_00005244</name>
</gene>
<evidence type="ECO:0000313" key="2">
    <source>
        <dbReference type="EMBL" id="RLW05341.1"/>
    </source>
</evidence>
<feature type="non-terminal residue" evidence="2">
    <location>
        <position position="219"/>
    </location>
</feature>
<reference evidence="2 3" key="1">
    <citation type="journal article" date="2018" name="Proc. R. Soc. B">
        <title>A non-coding region near Follistatin controls head colour polymorphism in the Gouldian finch.</title>
        <authorList>
            <person name="Toomey M.B."/>
            <person name="Marques C.I."/>
            <person name="Andrade P."/>
            <person name="Araujo P.M."/>
            <person name="Sabatino S."/>
            <person name="Gazda M.A."/>
            <person name="Afonso S."/>
            <person name="Lopes R.J."/>
            <person name="Corbo J.C."/>
            <person name="Carneiro M."/>
        </authorList>
    </citation>
    <scope>NUCLEOTIDE SEQUENCE [LARGE SCALE GENOMIC DNA]</scope>
    <source>
        <strain evidence="2">Red01</strain>
        <tissue evidence="2">Muscle</tissue>
    </source>
</reference>
<proteinExistence type="predicted"/>
<sequence length="219" mass="24232">MELGAQLSRALPRGFSQPQCPSLYTDECMRWDAVKGKSLIPKCSELLMSILRANSLTLGKFSLGGGTVERMSLCCVHTDFSASVYGWILLRFSALSALAQGQRNLQQFHSNREYEVCHTTELFWVRRQQHPGCKKDTCGDPLLGARGLETDRAITEASHMNRPWSRVAAQRWRSPARRRKPAGGREQLPLSRSAEDELRGGSAAGWRWQAGGSAAPSAA</sequence>
<comment type="caution">
    <text evidence="2">The sequence shown here is derived from an EMBL/GenBank/DDBJ whole genome shotgun (WGS) entry which is preliminary data.</text>
</comment>
<keyword evidence="3" id="KW-1185">Reference proteome</keyword>
<organism evidence="2 3">
    <name type="scientific">Chloebia gouldiae</name>
    <name type="common">Gouldian finch</name>
    <name type="synonym">Erythrura gouldiae</name>
    <dbReference type="NCBI Taxonomy" id="44316"/>
    <lineage>
        <taxon>Eukaryota</taxon>
        <taxon>Metazoa</taxon>
        <taxon>Chordata</taxon>
        <taxon>Craniata</taxon>
        <taxon>Vertebrata</taxon>
        <taxon>Euteleostomi</taxon>
        <taxon>Archelosauria</taxon>
        <taxon>Archosauria</taxon>
        <taxon>Dinosauria</taxon>
        <taxon>Saurischia</taxon>
        <taxon>Theropoda</taxon>
        <taxon>Coelurosauria</taxon>
        <taxon>Aves</taxon>
        <taxon>Neognathae</taxon>
        <taxon>Neoaves</taxon>
        <taxon>Telluraves</taxon>
        <taxon>Australaves</taxon>
        <taxon>Passeriformes</taxon>
        <taxon>Passeroidea</taxon>
        <taxon>Passeridae</taxon>
        <taxon>Chloebia</taxon>
    </lineage>
</organism>